<name>A0A6J5NMQ1_9CAUD</name>
<gene>
    <name evidence="1" type="ORF">UFOVP724_47</name>
</gene>
<proteinExistence type="predicted"/>
<sequence>MLREDFKYMIDERAMIIDTEIEEYMNELPELLNDTLFDLGVDESVQNTFYIKDIKNDYYRVTYLFNDKNVAKGNLVTICTKVKQRE</sequence>
<evidence type="ECO:0000313" key="1">
    <source>
        <dbReference type="EMBL" id="CAB4160022.1"/>
    </source>
</evidence>
<protein>
    <submittedName>
        <fullName evidence="1">Uncharacterized protein</fullName>
    </submittedName>
</protein>
<accession>A0A6J5NMQ1</accession>
<reference evidence="1" key="1">
    <citation type="submission" date="2020-04" db="EMBL/GenBank/DDBJ databases">
        <authorList>
            <person name="Chiriac C."/>
            <person name="Salcher M."/>
            <person name="Ghai R."/>
            <person name="Kavagutti S V."/>
        </authorList>
    </citation>
    <scope>NUCLEOTIDE SEQUENCE</scope>
</reference>
<dbReference type="EMBL" id="LR796696">
    <property type="protein sequence ID" value="CAB4160022.1"/>
    <property type="molecule type" value="Genomic_DNA"/>
</dbReference>
<organism evidence="1">
    <name type="scientific">uncultured Caudovirales phage</name>
    <dbReference type="NCBI Taxonomy" id="2100421"/>
    <lineage>
        <taxon>Viruses</taxon>
        <taxon>Duplodnaviria</taxon>
        <taxon>Heunggongvirae</taxon>
        <taxon>Uroviricota</taxon>
        <taxon>Caudoviricetes</taxon>
        <taxon>Peduoviridae</taxon>
        <taxon>Maltschvirus</taxon>
        <taxon>Maltschvirus maltsch</taxon>
    </lineage>
</organism>